<evidence type="ECO:0000256" key="3">
    <source>
        <dbReference type="PROSITE-ProRule" id="PRU01278"/>
    </source>
</evidence>
<evidence type="ECO:0000259" key="5">
    <source>
        <dbReference type="PROSITE" id="PS51930"/>
    </source>
</evidence>
<dbReference type="SMART" id="SM00877">
    <property type="entry name" value="BMC"/>
    <property type="match status" value="1"/>
</dbReference>
<dbReference type="Gene3D" id="3.30.70.1710">
    <property type="match status" value="1"/>
</dbReference>
<keyword evidence="7" id="KW-1185">Reference proteome</keyword>
<dbReference type="InterPro" id="IPR000249">
    <property type="entry name" value="BMC_dom"/>
</dbReference>
<dbReference type="InterPro" id="IPR050575">
    <property type="entry name" value="BMC_shell"/>
</dbReference>
<dbReference type="InterPro" id="IPR044872">
    <property type="entry name" value="CcmK/CsoS1_BMC"/>
</dbReference>
<dbReference type="HOGENOM" id="CLU_109362_0_0_5"/>
<dbReference type="RefSeq" id="WP_013067916.1">
    <property type="nucleotide sequence ID" value="NC_014034.1"/>
</dbReference>
<evidence type="ECO:0000313" key="6">
    <source>
        <dbReference type="EMBL" id="ADE85937.1"/>
    </source>
</evidence>
<dbReference type="Proteomes" id="UP000002361">
    <property type="component" value="Chromosome"/>
</dbReference>
<reference key="1">
    <citation type="submission" date="2008-12" db="EMBL/GenBank/DDBJ databases">
        <title>Complete genome sequence of Rhodobacter capsulatus SB1003.</title>
        <authorList>
            <person name="Strnad H."/>
            <person name="Lapidus A."/>
            <person name="Vlcek C."/>
            <person name="Ulbrich P."/>
            <person name="Paces J."/>
            <person name="Maltsev N."/>
            <person name="Kumar V."/>
            <person name="Kogan Y."/>
            <person name="Milgram A."/>
            <person name="Rebrekov D."/>
            <person name="Mazur M."/>
            <person name="Cox R."/>
            <person name="Kyrpides N."/>
            <person name="Kolar M."/>
            <person name="Sachova J."/>
            <person name="Ridl J."/>
            <person name="Ivanova N."/>
            <person name="Kapatral V."/>
            <person name="Los T."/>
            <person name="Lykidis A."/>
            <person name="Mikhailova N."/>
            <person name="Reznik G."/>
            <person name="Vasieva O."/>
            <person name="Fonstein M."/>
            <person name="Paces V."/>
            <person name="Haselkorn R."/>
        </authorList>
    </citation>
    <scope>NUCLEOTIDE SEQUENCE</scope>
    <source>
        <strain>SB1003</strain>
    </source>
</reference>
<feature type="compositionally biased region" description="Low complexity" evidence="4">
    <location>
        <begin position="126"/>
        <end position="147"/>
    </location>
</feature>
<comment type="subcellular location">
    <subcellularLocation>
        <location evidence="1">Bacterial microcompartment</location>
    </subcellularLocation>
</comment>
<dbReference type="PANTHER" id="PTHR33941:SF11">
    <property type="entry name" value="BACTERIAL MICROCOMPARTMENT SHELL PROTEIN PDUJ"/>
    <property type="match status" value="1"/>
</dbReference>
<dbReference type="PANTHER" id="PTHR33941">
    <property type="entry name" value="PROPANEDIOL UTILIZATION PROTEIN PDUA"/>
    <property type="match status" value="1"/>
</dbReference>
<dbReference type="eggNOG" id="COG4577">
    <property type="taxonomic scope" value="Bacteria"/>
</dbReference>
<evidence type="ECO:0000313" key="7">
    <source>
        <dbReference type="Proteomes" id="UP000002361"/>
    </source>
</evidence>
<evidence type="ECO:0000256" key="1">
    <source>
        <dbReference type="ARBA" id="ARBA00024322"/>
    </source>
</evidence>
<dbReference type="STRING" id="272942.RCAP_rcc02207"/>
<dbReference type="KEGG" id="rcp:RCAP_rcc02207"/>
<dbReference type="GO" id="GO:0031469">
    <property type="term" value="C:bacterial microcompartment"/>
    <property type="evidence" value="ECO:0007669"/>
    <property type="project" value="UniProtKB-SubCell"/>
</dbReference>
<sequence>MSEQSLGLIETLGLAAAVTAADAAVKSANVTLVGYEFAKGDGMTVVKLRGDVGAVKAAVAAAEMAAGRVGRVVATRVIARPAAGLTRLIDSAETVGCGRTGAQGPVPVPPQEEAPAKPVPTPPDASPSEASGAEPAPEATPETVPEAAPEPAPAAEPEPGPEPDPTPEPPPVPYRLTRPKGPKGR</sequence>
<proteinExistence type="inferred from homology"/>
<dbReference type="GeneID" id="78824123"/>
<reference evidence="6 7" key="2">
    <citation type="journal article" date="2010" name="J. Bacteriol.">
        <title>Complete genome sequence of the photosynthetic purple nonsulfur bacterium Rhodobacter capsulatus SB 1003.</title>
        <authorList>
            <person name="Strnad H."/>
            <person name="Lapidus A."/>
            <person name="Paces J."/>
            <person name="Ulbrich P."/>
            <person name="Vlcek C."/>
            <person name="Paces V."/>
            <person name="Haselkorn R."/>
        </authorList>
    </citation>
    <scope>NUCLEOTIDE SEQUENCE [LARGE SCALE GENOMIC DNA]</scope>
    <source>
        <strain evidence="7">ATCC BAA-309 / NBRC 16581 / SB1003</strain>
    </source>
</reference>
<dbReference type="CDD" id="cd07045">
    <property type="entry name" value="BMC_CcmK_like"/>
    <property type="match status" value="1"/>
</dbReference>
<comment type="similarity">
    <text evidence="3">Belongs to the bacterial microcompartments protein family.</text>
</comment>
<dbReference type="InterPro" id="IPR037233">
    <property type="entry name" value="CcmK-like_sf"/>
</dbReference>
<keyword evidence="2" id="KW-1283">Bacterial microcompartment</keyword>
<gene>
    <name evidence="6" type="primary">pduA1</name>
    <name evidence="6" type="ordered locus">RCAP_rcc02207</name>
</gene>
<organism evidence="6 7">
    <name type="scientific">Rhodobacter capsulatus (strain ATCC BAA-309 / NBRC 16581 / SB1003)</name>
    <dbReference type="NCBI Taxonomy" id="272942"/>
    <lineage>
        <taxon>Bacteria</taxon>
        <taxon>Pseudomonadati</taxon>
        <taxon>Pseudomonadota</taxon>
        <taxon>Alphaproteobacteria</taxon>
        <taxon>Rhodobacterales</taxon>
        <taxon>Rhodobacter group</taxon>
        <taxon>Rhodobacter</taxon>
    </lineage>
</organism>
<dbReference type="PROSITE" id="PS51930">
    <property type="entry name" value="BMC_2"/>
    <property type="match status" value="1"/>
</dbReference>
<feature type="domain" description="BMC" evidence="5">
    <location>
        <begin position="5"/>
        <end position="90"/>
    </location>
</feature>
<name>D5AKU7_RHOCB</name>
<evidence type="ECO:0000256" key="2">
    <source>
        <dbReference type="ARBA" id="ARBA00024446"/>
    </source>
</evidence>
<feature type="region of interest" description="Disordered" evidence="4">
    <location>
        <begin position="96"/>
        <end position="185"/>
    </location>
</feature>
<dbReference type="EMBL" id="CP001312">
    <property type="protein sequence ID" value="ADE85937.1"/>
    <property type="molecule type" value="Genomic_DNA"/>
</dbReference>
<dbReference type="Pfam" id="PF00936">
    <property type="entry name" value="BMC"/>
    <property type="match status" value="1"/>
</dbReference>
<dbReference type="AlphaFoldDB" id="D5AKU7"/>
<accession>D5AKU7</accession>
<evidence type="ECO:0000256" key="4">
    <source>
        <dbReference type="SAM" id="MobiDB-lite"/>
    </source>
</evidence>
<feature type="compositionally biased region" description="Pro residues" evidence="4">
    <location>
        <begin position="106"/>
        <end position="125"/>
    </location>
</feature>
<protein>
    <submittedName>
        <fullName evidence="6">Propanediol utilization protein PduA-1</fullName>
    </submittedName>
</protein>
<feature type="compositionally biased region" description="Pro residues" evidence="4">
    <location>
        <begin position="148"/>
        <end position="173"/>
    </location>
</feature>
<dbReference type="SUPFAM" id="SSF143414">
    <property type="entry name" value="CcmK-like"/>
    <property type="match status" value="1"/>
</dbReference>